<feature type="transmembrane region" description="Helical" evidence="1">
    <location>
        <begin position="21"/>
        <end position="40"/>
    </location>
</feature>
<accession>A0A164WTI0</accession>
<dbReference type="Proteomes" id="UP000076858">
    <property type="component" value="Unassembled WGS sequence"/>
</dbReference>
<evidence type="ECO:0000313" key="2">
    <source>
        <dbReference type="EMBL" id="KZS13559.1"/>
    </source>
</evidence>
<keyword evidence="1" id="KW-0472">Membrane</keyword>
<comment type="caution">
    <text evidence="2">The sequence shown here is derived from an EMBL/GenBank/DDBJ whole genome shotgun (WGS) entry which is preliminary data.</text>
</comment>
<protein>
    <submittedName>
        <fullName evidence="2">Uncharacterized protein</fullName>
    </submittedName>
</protein>
<dbReference type="AlphaFoldDB" id="A0A164WTI0"/>
<evidence type="ECO:0000256" key="1">
    <source>
        <dbReference type="SAM" id="Phobius"/>
    </source>
</evidence>
<evidence type="ECO:0000313" key="3">
    <source>
        <dbReference type="Proteomes" id="UP000076858"/>
    </source>
</evidence>
<proteinExistence type="predicted"/>
<keyword evidence="1" id="KW-0812">Transmembrane</keyword>
<reference evidence="2 3" key="1">
    <citation type="submission" date="2016-03" db="EMBL/GenBank/DDBJ databases">
        <title>EvidentialGene: Evidence-directed Construction of Genes on Genomes.</title>
        <authorList>
            <person name="Gilbert D.G."/>
            <person name="Choi J.-H."/>
            <person name="Mockaitis K."/>
            <person name="Colbourne J."/>
            <person name="Pfrender M."/>
        </authorList>
    </citation>
    <scope>NUCLEOTIDE SEQUENCE [LARGE SCALE GENOMIC DNA]</scope>
    <source>
        <strain evidence="2 3">Xinb3</strain>
        <tissue evidence="2">Complete organism</tissue>
    </source>
</reference>
<feature type="transmembrane region" description="Helical" evidence="1">
    <location>
        <begin position="46"/>
        <end position="62"/>
    </location>
</feature>
<keyword evidence="3" id="KW-1185">Reference proteome</keyword>
<feature type="transmembrane region" description="Helical" evidence="1">
    <location>
        <begin position="116"/>
        <end position="138"/>
    </location>
</feature>
<sequence length="169" mass="19475">MSNHRNPYGSISCPAQRLTPLHLHTFLLYSIFSIVSAMAYSNYMTLFIAILQIPQIFLLLPINSSTVRFARAAALKSNRPNQNVVAHHQPRFTQSVSIWFTETLKNKLYKTKMHRIPFLLSWLAKISFDILFGIFKIIRTSALDVAQSHIPLPLTLFCRYHLTLYPVDI</sequence>
<organism evidence="2 3">
    <name type="scientific">Daphnia magna</name>
    <dbReference type="NCBI Taxonomy" id="35525"/>
    <lineage>
        <taxon>Eukaryota</taxon>
        <taxon>Metazoa</taxon>
        <taxon>Ecdysozoa</taxon>
        <taxon>Arthropoda</taxon>
        <taxon>Crustacea</taxon>
        <taxon>Branchiopoda</taxon>
        <taxon>Diplostraca</taxon>
        <taxon>Cladocera</taxon>
        <taxon>Anomopoda</taxon>
        <taxon>Daphniidae</taxon>
        <taxon>Daphnia</taxon>
    </lineage>
</organism>
<dbReference type="EMBL" id="LRGB01001075">
    <property type="protein sequence ID" value="KZS13559.1"/>
    <property type="molecule type" value="Genomic_DNA"/>
</dbReference>
<keyword evidence="1" id="KW-1133">Transmembrane helix</keyword>
<gene>
    <name evidence="2" type="ORF">APZ42_021274</name>
</gene>
<name>A0A164WTI0_9CRUS</name>